<evidence type="ECO:0000256" key="4">
    <source>
        <dbReference type="ARBA" id="ARBA00022692"/>
    </source>
</evidence>
<feature type="transmembrane region" description="Helical" evidence="7">
    <location>
        <begin position="256"/>
        <end position="277"/>
    </location>
</feature>
<sequence>MKEKRLSQIELLRILSMVMIVAHHVIGCAATQLEGSTYFSYPAIYNNIYILDVGAMFGGIGNDLFILISGYFLASKEELNLINTTKKLFYQIGYSTVVLVIGSFIWYRITMAKEYSNVLLADASNFNSMYWFVGYYFLVLLIGKVVLNKFLNKIDRKQYLELLLILFTVISIGWIGDLLDGLTNGLRLLCTGVFLYSLGGYIKKYNPFNNIRWYVILIIWVCLGWFLYITSYNTRITQLETYVRNQSEETFVPERIFYGNYHIFVLISCILLFEMFRRMNIKTSTIVDFFGKSTFMVYLIHSNIGFNYIYSEKNWMELLYYRPFGFIVEISKYTLYTFLLGVFAYGVYCVIQRVLTKR</sequence>
<name>A0A285SA15_9FIRM</name>
<gene>
    <name evidence="9" type="ORF">SAMN02910411_2013</name>
</gene>
<protein>
    <submittedName>
        <fullName evidence="9">Acyltransferase family protein</fullName>
    </submittedName>
</protein>
<feature type="transmembrane region" description="Helical" evidence="7">
    <location>
        <begin position="129"/>
        <end position="147"/>
    </location>
</feature>
<evidence type="ECO:0000256" key="6">
    <source>
        <dbReference type="ARBA" id="ARBA00023136"/>
    </source>
</evidence>
<comment type="subcellular location">
    <subcellularLocation>
        <location evidence="1">Cell membrane</location>
        <topology evidence="1">Multi-pass membrane protein</topology>
    </subcellularLocation>
</comment>
<dbReference type="AlphaFoldDB" id="A0A285SA15"/>
<feature type="transmembrane region" description="Helical" evidence="7">
    <location>
        <begin position="214"/>
        <end position="236"/>
    </location>
</feature>
<feature type="transmembrane region" description="Helical" evidence="7">
    <location>
        <begin position="185"/>
        <end position="202"/>
    </location>
</feature>
<comment type="similarity">
    <text evidence="2">Belongs to the acyltransferase 3 family.</text>
</comment>
<feature type="domain" description="Acyltransferase 3" evidence="8">
    <location>
        <begin position="8"/>
        <end position="343"/>
    </location>
</feature>
<reference evidence="9 10" key="1">
    <citation type="submission" date="2017-08" db="EMBL/GenBank/DDBJ databases">
        <authorList>
            <person name="de Groot N.N."/>
        </authorList>
    </citation>
    <scope>NUCLEOTIDE SEQUENCE [LARGE SCALE GENOMIC DNA]</scope>
    <source>
        <strain evidence="9 10">DSM 9787</strain>
    </source>
</reference>
<dbReference type="Pfam" id="PF01757">
    <property type="entry name" value="Acyl_transf_3"/>
    <property type="match status" value="1"/>
</dbReference>
<evidence type="ECO:0000313" key="9">
    <source>
        <dbReference type="EMBL" id="SOC04115.1"/>
    </source>
</evidence>
<evidence type="ECO:0000259" key="8">
    <source>
        <dbReference type="Pfam" id="PF01757"/>
    </source>
</evidence>
<feature type="transmembrane region" description="Helical" evidence="7">
    <location>
        <begin position="330"/>
        <end position="351"/>
    </location>
</feature>
<dbReference type="Proteomes" id="UP000219563">
    <property type="component" value="Unassembled WGS sequence"/>
</dbReference>
<feature type="transmembrane region" description="Helical" evidence="7">
    <location>
        <begin position="53"/>
        <end position="74"/>
    </location>
</feature>
<keyword evidence="4 7" id="KW-0812">Transmembrane</keyword>
<dbReference type="GO" id="GO:0016413">
    <property type="term" value="F:O-acetyltransferase activity"/>
    <property type="evidence" value="ECO:0007669"/>
    <property type="project" value="TreeGrafter"/>
</dbReference>
<keyword evidence="5 7" id="KW-1133">Transmembrane helix</keyword>
<dbReference type="InterPro" id="IPR002656">
    <property type="entry name" value="Acyl_transf_3_dom"/>
</dbReference>
<evidence type="ECO:0000256" key="2">
    <source>
        <dbReference type="ARBA" id="ARBA00007400"/>
    </source>
</evidence>
<feature type="transmembrane region" description="Helical" evidence="7">
    <location>
        <begin position="289"/>
        <end position="310"/>
    </location>
</feature>
<feature type="transmembrane region" description="Helical" evidence="7">
    <location>
        <begin position="159"/>
        <end position="179"/>
    </location>
</feature>
<dbReference type="RefSeq" id="WP_097076368.1">
    <property type="nucleotide sequence ID" value="NZ_OBMR01000006.1"/>
</dbReference>
<dbReference type="PANTHER" id="PTHR40074">
    <property type="entry name" value="O-ACETYLTRANSFERASE WECH"/>
    <property type="match status" value="1"/>
</dbReference>
<evidence type="ECO:0000256" key="5">
    <source>
        <dbReference type="ARBA" id="ARBA00022989"/>
    </source>
</evidence>
<feature type="transmembrane region" description="Helical" evidence="7">
    <location>
        <begin position="12"/>
        <end position="33"/>
    </location>
</feature>
<evidence type="ECO:0000313" key="10">
    <source>
        <dbReference type="Proteomes" id="UP000219563"/>
    </source>
</evidence>
<keyword evidence="9" id="KW-0012">Acyltransferase</keyword>
<proteinExistence type="inferred from homology"/>
<evidence type="ECO:0000256" key="3">
    <source>
        <dbReference type="ARBA" id="ARBA00022475"/>
    </source>
</evidence>
<organism evidence="9 10">
    <name type="scientific">Pseudobutyrivibrio ruminis DSM 9787</name>
    <dbReference type="NCBI Taxonomy" id="1123011"/>
    <lineage>
        <taxon>Bacteria</taxon>
        <taxon>Bacillati</taxon>
        <taxon>Bacillota</taxon>
        <taxon>Clostridia</taxon>
        <taxon>Lachnospirales</taxon>
        <taxon>Lachnospiraceae</taxon>
        <taxon>Pseudobutyrivibrio</taxon>
    </lineage>
</organism>
<dbReference type="EMBL" id="OBMR01000006">
    <property type="protein sequence ID" value="SOC04115.1"/>
    <property type="molecule type" value="Genomic_DNA"/>
</dbReference>
<evidence type="ECO:0000256" key="1">
    <source>
        <dbReference type="ARBA" id="ARBA00004651"/>
    </source>
</evidence>
<dbReference type="GO" id="GO:0005886">
    <property type="term" value="C:plasma membrane"/>
    <property type="evidence" value="ECO:0007669"/>
    <property type="project" value="UniProtKB-SubCell"/>
</dbReference>
<evidence type="ECO:0000256" key="7">
    <source>
        <dbReference type="SAM" id="Phobius"/>
    </source>
</evidence>
<keyword evidence="3" id="KW-1003">Cell membrane</keyword>
<accession>A0A285SA15</accession>
<keyword evidence="6 7" id="KW-0472">Membrane</keyword>
<feature type="transmembrane region" description="Helical" evidence="7">
    <location>
        <begin position="88"/>
        <end position="109"/>
    </location>
</feature>
<dbReference type="GO" id="GO:0009246">
    <property type="term" value="P:enterobacterial common antigen biosynthetic process"/>
    <property type="evidence" value="ECO:0007669"/>
    <property type="project" value="TreeGrafter"/>
</dbReference>
<keyword evidence="9" id="KW-0808">Transferase</keyword>
<dbReference type="PANTHER" id="PTHR40074:SF2">
    <property type="entry name" value="O-ACETYLTRANSFERASE WECH"/>
    <property type="match status" value="1"/>
</dbReference>